<feature type="transmembrane region" description="Helical" evidence="1">
    <location>
        <begin position="470"/>
        <end position="492"/>
    </location>
</feature>
<organism evidence="3 4">
    <name type="scientific">Treponema parvum</name>
    <dbReference type="NCBI Taxonomy" id="138851"/>
    <lineage>
        <taxon>Bacteria</taxon>
        <taxon>Pseudomonadati</taxon>
        <taxon>Spirochaetota</taxon>
        <taxon>Spirochaetia</taxon>
        <taxon>Spirochaetales</taxon>
        <taxon>Treponemataceae</taxon>
        <taxon>Treponema</taxon>
    </lineage>
</organism>
<feature type="transmembrane region" description="Helical" evidence="1">
    <location>
        <begin position="126"/>
        <end position="151"/>
    </location>
</feature>
<evidence type="ECO:0000259" key="2">
    <source>
        <dbReference type="Pfam" id="PF06808"/>
    </source>
</evidence>
<dbReference type="KEGG" id="tpav:HRQ91_07055"/>
<feature type="transmembrane region" description="Helical" evidence="1">
    <location>
        <begin position="364"/>
        <end position="380"/>
    </location>
</feature>
<dbReference type="PANTHER" id="PTHR43849">
    <property type="entry name" value="BLL3936 PROTEIN"/>
    <property type="match status" value="1"/>
</dbReference>
<dbReference type="PANTHER" id="PTHR43849:SF2">
    <property type="entry name" value="BLL3936 PROTEIN"/>
    <property type="match status" value="1"/>
</dbReference>
<feature type="transmembrane region" description="Helical" evidence="1">
    <location>
        <begin position="99"/>
        <end position="119"/>
    </location>
</feature>
<dbReference type="Pfam" id="PF06808">
    <property type="entry name" value="DctM"/>
    <property type="match status" value="1"/>
</dbReference>
<evidence type="ECO:0000313" key="4">
    <source>
        <dbReference type="Proteomes" id="UP000671908"/>
    </source>
</evidence>
<keyword evidence="1" id="KW-0472">Membrane</keyword>
<accession>A0A975F3W3</accession>
<protein>
    <submittedName>
        <fullName evidence="3">TRAP transporter permease</fullName>
    </submittedName>
</protein>
<keyword evidence="1" id="KW-1133">Transmembrane helix</keyword>
<dbReference type="EMBL" id="CP054142">
    <property type="protein sequence ID" value="QTQ14225.1"/>
    <property type="molecule type" value="Genomic_DNA"/>
</dbReference>
<reference evidence="3 4" key="1">
    <citation type="journal article" date="2021" name="Microbiol. Resour. Announc.">
        <title>Complete Genome Sequences of Three Human Oral Treponema parvum Isolates.</title>
        <authorList>
            <person name="Zeng H."/>
            <person name="Watt R.M."/>
        </authorList>
    </citation>
    <scope>NUCLEOTIDE SEQUENCE [LARGE SCALE GENOMIC DNA]</scope>
    <source>
        <strain evidence="3 4">ATCC 700770</strain>
    </source>
</reference>
<feature type="transmembrane region" description="Helical" evidence="1">
    <location>
        <begin position="553"/>
        <end position="572"/>
    </location>
</feature>
<keyword evidence="1" id="KW-0812">Transmembrane</keyword>
<feature type="transmembrane region" description="Helical" evidence="1">
    <location>
        <begin position="171"/>
        <end position="194"/>
    </location>
</feature>
<feature type="domain" description="TRAP C4-dicarboxylate transport system permease DctM subunit" evidence="2">
    <location>
        <begin position="113"/>
        <end position="548"/>
    </location>
</feature>
<keyword evidence="4" id="KW-1185">Reference proteome</keyword>
<dbReference type="NCBIfam" id="TIGR02123">
    <property type="entry name" value="TRAP_fused"/>
    <property type="match status" value="1"/>
</dbReference>
<feature type="transmembrane region" description="Helical" evidence="1">
    <location>
        <begin position="438"/>
        <end position="458"/>
    </location>
</feature>
<dbReference type="Pfam" id="PF11874">
    <property type="entry name" value="DUF3394"/>
    <property type="match status" value="1"/>
</dbReference>
<dbReference type="InterPro" id="IPR021814">
    <property type="entry name" value="DUF3394"/>
</dbReference>
<sequence>MKTRNLDNTWSLIIKIIALAMGFYHLLTAMFGIPEATLHRSAHLMFGLVLVFLQYPIRKKESNISGGVPFYDIIITVISIASMAYLMVNHKYMLTRFRYVHPLKPLDMIFGILAVILVLEAARRAVGIALPIISVIFLLYALLGPVMPGILRHRGATLETIIDHLYMVNEGLFGIPIGVSATYIILFIIFGAFLEVSGGGDFFIKLSQAIAGGSSGGTAKVAVVSSALLGTISGSAVANVVTTGTFTIPMMKKAGYKPHFAGAVEAAASSGGQFMPPVMGAAAFVLAEFSGIPYLHVIKYAFIPGTLYFLAIFFAVHFQAIKSGIKGLPKDQVPNLWKTLLTGGYLLLPVVAIVVLLVSGFTPMYAALGAIAVTIALSWINKETRLGPKKILLALEKGVKASVMVISACACAGIVIGVVSLTGLGLKFTSMVVQLSGGMLVPALLLTMVAALILGMGLPTTPAYIVQASLLIPAIIQMGVLPISAHLFALYFSVISNITPPVAISSYAAAGIAGADAMKTSVESVKLGLVAYIVPFMFVFNPALLLIGKIGVILLAIVTSLIGIVCLAAGLQSYYFMKLLWFERIILIVASISLIFPGYRTDLVGLGLLAFVTSVQLFRKRRSQGPAVNAPSDK</sequence>
<feature type="transmembrane region" description="Helical" evidence="1">
    <location>
        <begin position="12"/>
        <end position="33"/>
    </location>
</feature>
<dbReference type="InterPro" id="IPR011853">
    <property type="entry name" value="TRAP_DctM-Dct_fused"/>
</dbReference>
<feature type="transmembrane region" description="Helical" evidence="1">
    <location>
        <begin position="301"/>
        <end position="318"/>
    </location>
</feature>
<feature type="transmembrane region" description="Helical" evidence="1">
    <location>
        <begin position="527"/>
        <end position="547"/>
    </location>
</feature>
<gene>
    <name evidence="3" type="ORF">HRQ91_07055</name>
</gene>
<dbReference type="AlphaFoldDB" id="A0A975F3W3"/>
<name>A0A975F3W3_9SPIR</name>
<feature type="transmembrane region" description="Helical" evidence="1">
    <location>
        <begin position="401"/>
        <end position="426"/>
    </location>
</feature>
<dbReference type="RefSeq" id="WP_210118899.1">
    <property type="nucleotide sequence ID" value="NZ_CP054142.1"/>
</dbReference>
<evidence type="ECO:0000313" key="3">
    <source>
        <dbReference type="EMBL" id="QTQ14225.1"/>
    </source>
</evidence>
<evidence type="ECO:0000256" key="1">
    <source>
        <dbReference type="SAM" id="Phobius"/>
    </source>
</evidence>
<dbReference type="Proteomes" id="UP000671908">
    <property type="component" value="Chromosome"/>
</dbReference>
<feature type="transmembrane region" description="Helical" evidence="1">
    <location>
        <begin position="69"/>
        <end position="87"/>
    </location>
</feature>
<feature type="transmembrane region" description="Helical" evidence="1">
    <location>
        <begin position="498"/>
        <end position="515"/>
    </location>
</feature>
<feature type="transmembrane region" description="Helical" evidence="1">
    <location>
        <begin position="339"/>
        <end position="358"/>
    </location>
</feature>
<proteinExistence type="predicted"/>
<dbReference type="InterPro" id="IPR010656">
    <property type="entry name" value="DctM"/>
</dbReference>